<evidence type="ECO:0000256" key="6">
    <source>
        <dbReference type="ARBA" id="ARBA00023244"/>
    </source>
</evidence>
<dbReference type="SUPFAM" id="SSF69618">
    <property type="entry name" value="HemD-like"/>
    <property type="match status" value="1"/>
</dbReference>
<evidence type="ECO:0000256" key="3">
    <source>
        <dbReference type="ARBA" id="ARBA00013109"/>
    </source>
</evidence>
<evidence type="ECO:0000256" key="5">
    <source>
        <dbReference type="ARBA" id="ARBA00023239"/>
    </source>
</evidence>
<dbReference type="Gene3D" id="3.40.50.10090">
    <property type="match status" value="2"/>
</dbReference>
<dbReference type="UniPathway" id="UPA00251">
    <property type="reaction ID" value="UER00320"/>
</dbReference>
<organism evidence="13 14">
    <name type="scientific">Bugula neritina</name>
    <name type="common">Brown bryozoan</name>
    <name type="synonym">Sertularia neritina</name>
    <dbReference type="NCBI Taxonomy" id="10212"/>
    <lineage>
        <taxon>Eukaryota</taxon>
        <taxon>Metazoa</taxon>
        <taxon>Spiralia</taxon>
        <taxon>Lophotrochozoa</taxon>
        <taxon>Bryozoa</taxon>
        <taxon>Gymnolaemata</taxon>
        <taxon>Cheilostomatida</taxon>
        <taxon>Flustrina</taxon>
        <taxon>Buguloidea</taxon>
        <taxon>Bugulidae</taxon>
        <taxon>Bugula</taxon>
    </lineage>
</organism>
<evidence type="ECO:0000259" key="12">
    <source>
        <dbReference type="Pfam" id="PF02602"/>
    </source>
</evidence>
<sequence>MTLVLLLKTEKPNDSFKKALEENGYRAHCISALEFCYINLEELAEQLNSPEEFSGIIFTSQNAVEACAKAQSASKRDLIGKWKDKFNYVVGEATYTKAKETLGLDCKGASSGNAGKLVGQIVSDLKPEETGKFLYPKTSLKTIDLAGRLAQEGFVSQEIEVYNTLPAADFCANVQSYKNNLGNADFVVFFSPSGVEHFFSYIQMIFEKTSKIIAIGPSTSEKLLQCQAADHYVLESPNADSLIKCLHDNISAVNKHQQ</sequence>
<feature type="domain" description="Tetrapyrrole biosynthesis uroporphyrinogen III synthase" evidence="12">
    <location>
        <begin position="15"/>
        <end position="243"/>
    </location>
</feature>
<proteinExistence type="inferred from homology"/>
<comment type="similarity">
    <text evidence="2">Belongs to the uroporphyrinogen-III synthase family.</text>
</comment>
<evidence type="ECO:0000256" key="1">
    <source>
        <dbReference type="ARBA" id="ARBA00004772"/>
    </source>
</evidence>
<keyword evidence="14" id="KW-1185">Reference proteome</keyword>
<evidence type="ECO:0000256" key="4">
    <source>
        <dbReference type="ARBA" id="ARBA00023133"/>
    </source>
</evidence>
<evidence type="ECO:0000256" key="2">
    <source>
        <dbReference type="ARBA" id="ARBA00008133"/>
    </source>
</evidence>
<dbReference type="Proteomes" id="UP000593567">
    <property type="component" value="Unassembled WGS sequence"/>
</dbReference>
<dbReference type="CDD" id="cd06578">
    <property type="entry name" value="HemD"/>
    <property type="match status" value="1"/>
</dbReference>
<dbReference type="GO" id="GO:0006780">
    <property type="term" value="P:uroporphyrinogen III biosynthetic process"/>
    <property type="evidence" value="ECO:0007669"/>
    <property type="project" value="InterPro"/>
</dbReference>
<dbReference type="InterPro" id="IPR036108">
    <property type="entry name" value="4pyrrol_syn_uPrphyn_synt_sf"/>
</dbReference>
<dbReference type="AlphaFoldDB" id="A0A7J7IX83"/>
<evidence type="ECO:0000313" key="14">
    <source>
        <dbReference type="Proteomes" id="UP000593567"/>
    </source>
</evidence>
<dbReference type="PANTHER" id="PTHR12390:SF0">
    <property type="entry name" value="UROPORPHYRINOGEN-III SYNTHASE"/>
    <property type="match status" value="1"/>
</dbReference>
<evidence type="ECO:0000256" key="7">
    <source>
        <dbReference type="ARBA" id="ARBA00031702"/>
    </source>
</evidence>
<evidence type="ECO:0000256" key="8">
    <source>
        <dbReference type="ARBA" id="ARBA00032649"/>
    </source>
</evidence>
<keyword evidence="5" id="KW-0456">Lyase</keyword>
<name>A0A7J7IX83_BUGNE</name>
<comment type="catalytic activity">
    <reaction evidence="10">
        <text>hydroxymethylbilane = uroporphyrinogen III + H2O</text>
        <dbReference type="Rhea" id="RHEA:18965"/>
        <dbReference type="ChEBI" id="CHEBI:15377"/>
        <dbReference type="ChEBI" id="CHEBI:57308"/>
        <dbReference type="ChEBI" id="CHEBI:57845"/>
        <dbReference type="EC" id="4.2.1.75"/>
    </reaction>
</comment>
<comment type="function">
    <text evidence="11">Catalyzes cyclization of the linear tetrapyrrole, hydroxymethylbilane, to the macrocyclic uroporphyrinogen III, the branch point for the various sub-pathways leading to the wide diversity of porphyrins. Porphyrins act as cofactors for a multitude of enzymes that perform a variety of processes within the cell such as methionine synthesis (vitamin B12) or oxygen transport (heme).</text>
</comment>
<gene>
    <name evidence="13" type="ORF">EB796_023562</name>
</gene>
<dbReference type="EMBL" id="VXIV02003334">
    <property type="protein sequence ID" value="KAF6018137.1"/>
    <property type="molecule type" value="Genomic_DNA"/>
</dbReference>
<dbReference type="GO" id="GO:0004852">
    <property type="term" value="F:uroporphyrinogen-III synthase activity"/>
    <property type="evidence" value="ECO:0007669"/>
    <property type="project" value="UniProtKB-EC"/>
</dbReference>
<reference evidence="13" key="1">
    <citation type="submission" date="2020-06" db="EMBL/GenBank/DDBJ databases">
        <title>Draft genome of Bugula neritina, a colonial animal packing powerful symbionts and potential medicines.</title>
        <authorList>
            <person name="Rayko M."/>
        </authorList>
    </citation>
    <scope>NUCLEOTIDE SEQUENCE [LARGE SCALE GENOMIC DNA]</scope>
    <source>
        <strain evidence="13">Kwan_BN1</strain>
    </source>
</reference>
<dbReference type="GO" id="GO:0006785">
    <property type="term" value="P:heme B biosynthetic process"/>
    <property type="evidence" value="ECO:0007669"/>
    <property type="project" value="UniProtKB-ARBA"/>
</dbReference>
<dbReference type="FunFam" id="3.40.50.10090:FF:000003">
    <property type="entry name" value="uroporphyrinogen-III synthase"/>
    <property type="match status" value="1"/>
</dbReference>
<dbReference type="EC" id="4.2.1.75" evidence="3"/>
<evidence type="ECO:0000256" key="11">
    <source>
        <dbReference type="ARBA" id="ARBA00060039"/>
    </source>
</evidence>
<evidence type="ECO:0000313" key="13">
    <source>
        <dbReference type="EMBL" id="KAF6018137.1"/>
    </source>
</evidence>
<dbReference type="GO" id="GO:0006782">
    <property type="term" value="P:protoporphyrinogen IX biosynthetic process"/>
    <property type="evidence" value="ECO:0007669"/>
    <property type="project" value="UniProtKB-UniPathway"/>
</dbReference>
<accession>A0A7J7IX83</accession>
<protein>
    <recommendedName>
        <fullName evidence="9">Uroporphyrinogen-III synthase</fullName>
        <ecNumber evidence="3">4.2.1.75</ecNumber>
    </recommendedName>
    <alternativeName>
        <fullName evidence="8">Hydroxymethylbilane hydrolyase [cyclizing]</fullName>
    </alternativeName>
    <alternativeName>
        <fullName evidence="7">Uroporphyrinogen-III cosynthase</fullName>
    </alternativeName>
</protein>
<comment type="caution">
    <text evidence="13">The sequence shown here is derived from an EMBL/GenBank/DDBJ whole genome shotgun (WGS) entry which is preliminary data.</text>
</comment>
<dbReference type="InterPro" id="IPR039793">
    <property type="entry name" value="UROS/Hem4"/>
</dbReference>
<dbReference type="Pfam" id="PF02602">
    <property type="entry name" value="HEM4"/>
    <property type="match status" value="1"/>
</dbReference>
<keyword evidence="6" id="KW-0627">Porphyrin biosynthesis</keyword>
<dbReference type="PANTHER" id="PTHR12390">
    <property type="entry name" value="UROPORPHYRINOGEN III SYNTHASE"/>
    <property type="match status" value="1"/>
</dbReference>
<dbReference type="GO" id="GO:0005829">
    <property type="term" value="C:cytosol"/>
    <property type="evidence" value="ECO:0007669"/>
    <property type="project" value="TreeGrafter"/>
</dbReference>
<evidence type="ECO:0000256" key="9">
    <source>
        <dbReference type="ARBA" id="ARBA00040167"/>
    </source>
</evidence>
<keyword evidence="4" id="KW-0350">Heme biosynthesis</keyword>
<comment type="pathway">
    <text evidence="1">Porphyrin-containing compound metabolism; protoporphyrin-IX biosynthesis; coproporphyrinogen-III from 5-aminolevulinate: step 3/4.</text>
</comment>
<evidence type="ECO:0000256" key="10">
    <source>
        <dbReference type="ARBA" id="ARBA00048617"/>
    </source>
</evidence>
<dbReference type="InterPro" id="IPR003754">
    <property type="entry name" value="4pyrrol_synth_uPrphyn_synth"/>
</dbReference>
<dbReference type="OrthoDB" id="5595751at2759"/>